<evidence type="ECO:0000313" key="4">
    <source>
        <dbReference type="Proteomes" id="UP000257109"/>
    </source>
</evidence>
<comment type="caution">
    <text evidence="3">The sequence shown here is derived from an EMBL/GenBank/DDBJ whole genome shotgun (WGS) entry which is preliminary data.</text>
</comment>
<evidence type="ECO:0000256" key="2">
    <source>
        <dbReference type="SAM" id="Phobius"/>
    </source>
</evidence>
<feature type="region of interest" description="Disordered" evidence="1">
    <location>
        <begin position="100"/>
        <end position="129"/>
    </location>
</feature>
<accession>A0A371FNL1</accession>
<evidence type="ECO:0000256" key="1">
    <source>
        <dbReference type="SAM" id="MobiDB-lite"/>
    </source>
</evidence>
<dbReference type="PANTHER" id="PTHR34379">
    <property type="entry name" value="OS07G0553800 PROTEIN"/>
    <property type="match status" value="1"/>
</dbReference>
<feature type="non-terminal residue" evidence="3">
    <location>
        <position position="1"/>
    </location>
</feature>
<feature type="region of interest" description="Disordered" evidence="1">
    <location>
        <begin position="65"/>
        <end position="85"/>
    </location>
</feature>
<feature type="compositionally biased region" description="Low complexity" evidence="1">
    <location>
        <begin position="116"/>
        <end position="129"/>
    </location>
</feature>
<proteinExistence type="predicted"/>
<dbReference type="PANTHER" id="PTHR34379:SF6">
    <property type="entry name" value="PROTEIN 3F"/>
    <property type="match status" value="1"/>
</dbReference>
<keyword evidence="2" id="KW-0812">Transmembrane</keyword>
<organism evidence="3 4">
    <name type="scientific">Mucuna pruriens</name>
    <name type="common">Velvet bean</name>
    <name type="synonym">Dolichos pruriens</name>
    <dbReference type="NCBI Taxonomy" id="157652"/>
    <lineage>
        <taxon>Eukaryota</taxon>
        <taxon>Viridiplantae</taxon>
        <taxon>Streptophyta</taxon>
        <taxon>Embryophyta</taxon>
        <taxon>Tracheophyta</taxon>
        <taxon>Spermatophyta</taxon>
        <taxon>Magnoliopsida</taxon>
        <taxon>eudicotyledons</taxon>
        <taxon>Gunneridae</taxon>
        <taxon>Pentapetalae</taxon>
        <taxon>rosids</taxon>
        <taxon>fabids</taxon>
        <taxon>Fabales</taxon>
        <taxon>Fabaceae</taxon>
        <taxon>Papilionoideae</taxon>
        <taxon>50 kb inversion clade</taxon>
        <taxon>NPAAA clade</taxon>
        <taxon>indigoferoid/millettioid clade</taxon>
        <taxon>Phaseoleae</taxon>
        <taxon>Mucuna</taxon>
    </lineage>
</organism>
<dbReference type="AlphaFoldDB" id="A0A371FNL1"/>
<dbReference type="Proteomes" id="UP000257109">
    <property type="component" value="Unassembled WGS sequence"/>
</dbReference>
<keyword evidence="4" id="KW-1185">Reference proteome</keyword>
<evidence type="ECO:0000313" key="3">
    <source>
        <dbReference type="EMBL" id="RDX79894.1"/>
    </source>
</evidence>
<name>A0A371FNL1_MUCPR</name>
<protein>
    <submittedName>
        <fullName evidence="3">Uncharacterized protein</fullName>
    </submittedName>
</protein>
<gene>
    <name evidence="3" type="ORF">CR513_39627</name>
</gene>
<dbReference type="InterPro" id="IPR040411">
    <property type="entry name" value="At5g23160-like"/>
</dbReference>
<feature type="transmembrane region" description="Helical" evidence="2">
    <location>
        <begin position="188"/>
        <end position="220"/>
    </location>
</feature>
<keyword evidence="2" id="KW-1133">Transmembrane helix</keyword>
<dbReference type="OrthoDB" id="1886721at2759"/>
<reference evidence="3" key="1">
    <citation type="submission" date="2018-05" db="EMBL/GenBank/DDBJ databases">
        <title>Draft genome of Mucuna pruriens seed.</title>
        <authorList>
            <person name="Nnadi N.E."/>
            <person name="Vos R."/>
            <person name="Hasami M.H."/>
            <person name="Devisetty U.K."/>
            <person name="Aguiy J.C."/>
        </authorList>
    </citation>
    <scope>NUCLEOTIDE SEQUENCE [LARGE SCALE GENOMIC DNA]</scope>
    <source>
        <strain evidence="3">JCA_2017</strain>
    </source>
</reference>
<sequence>MESPKAKPKSRGKWRLFRCFRADDVVSASRKLKKADPLITYIAVADEKRVVLPTALSSAFKAVKRAATGENGSRQKNTGKDHGNSFRRALMAALSRTSLAKKMSNKKKTNKDCVPSESSNNTSSSSPSSSLGFTLSSLSFSTNSSTTSTVTQASASSIEPYPLRSIRVAKQKQNIGDSRKGHFVSRNIAVSLLLITSLLVLIMCGKCCAIAFTTIGFFVVPNRGRRPCNEWAICEER</sequence>
<dbReference type="EMBL" id="QJKJ01008400">
    <property type="protein sequence ID" value="RDX79894.1"/>
    <property type="molecule type" value="Genomic_DNA"/>
</dbReference>
<keyword evidence="2" id="KW-0472">Membrane</keyword>